<evidence type="ECO:0000313" key="1">
    <source>
        <dbReference type="EMBL" id="OGZ42475.1"/>
    </source>
</evidence>
<comment type="caution">
    <text evidence="1">The sequence shown here is derived from an EMBL/GenBank/DDBJ whole genome shotgun (WGS) entry which is preliminary data.</text>
</comment>
<dbReference type="EMBL" id="MHNI01000018">
    <property type="protein sequence ID" value="OGZ42475.1"/>
    <property type="molecule type" value="Genomic_DNA"/>
</dbReference>
<proteinExistence type="predicted"/>
<dbReference type="AlphaFoldDB" id="A0A1G2FWM0"/>
<name>A0A1G2FWM0_9BACT</name>
<organism evidence="1 2">
    <name type="scientific">Candidatus Ryanbacteria bacterium RIFCSPHIGHO2_01_45_13</name>
    <dbReference type="NCBI Taxonomy" id="1802112"/>
    <lineage>
        <taxon>Bacteria</taxon>
        <taxon>Candidatus Ryaniibacteriota</taxon>
    </lineage>
</organism>
<protein>
    <submittedName>
        <fullName evidence="1">Uncharacterized protein</fullName>
    </submittedName>
</protein>
<reference evidence="1 2" key="1">
    <citation type="journal article" date="2016" name="Nat. Commun.">
        <title>Thousands of microbial genomes shed light on interconnected biogeochemical processes in an aquifer system.</title>
        <authorList>
            <person name="Anantharaman K."/>
            <person name="Brown C.T."/>
            <person name="Hug L.A."/>
            <person name="Sharon I."/>
            <person name="Castelle C.J."/>
            <person name="Probst A.J."/>
            <person name="Thomas B.C."/>
            <person name="Singh A."/>
            <person name="Wilkins M.J."/>
            <person name="Karaoz U."/>
            <person name="Brodie E.L."/>
            <person name="Williams K.H."/>
            <person name="Hubbard S.S."/>
            <person name="Banfield J.F."/>
        </authorList>
    </citation>
    <scope>NUCLEOTIDE SEQUENCE [LARGE SCALE GENOMIC DNA]</scope>
</reference>
<sequence length="100" mass="11087">MADSSSQKDLLRKPVARALAGQSFNYDLRAVTASVNDARAGLTSQLLVSFPEDEYRCNDEIGRLKKEIYVLQFPGEEFSLEVREEHEGIAVIAIQLASKA</sequence>
<gene>
    <name evidence="1" type="ORF">A2W41_03785</name>
</gene>
<evidence type="ECO:0000313" key="2">
    <source>
        <dbReference type="Proteomes" id="UP000176700"/>
    </source>
</evidence>
<accession>A0A1G2FWM0</accession>
<dbReference type="Proteomes" id="UP000176700">
    <property type="component" value="Unassembled WGS sequence"/>
</dbReference>